<evidence type="ECO:0000313" key="5">
    <source>
        <dbReference type="Proteomes" id="UP000694251"/>
    </source>
</evidence>
<accession>A0A8T2H8M9</accession>
<organism evidence="4 5">
    <name type="scientific">Arabidopsis suecica</name>
    <name type="common">Swedish thale-cress</name>
    <name type="synonym">Cardaminopsis suecica</name>
    <dbReference type="NCBI Taxonomy" id="45249"/>
    <lineage>
        <taxon>Eukaryota</taxon>
        <taxon>Viridiplantae</taxon>
        <taxon>Streptophyta</taxon>
        <taxon>Embryophyta</taxon>
        <taxon>Tracheophyta</taxon>
        <taxon>Spermatophyta</taxon>
        <taxon>Magnoliopsida</taxon>
        <taxon>eudicotyledons</taxon>
        <taxon>Gunneridae</taxon>
        <taxon>Pentapetalae</taxon>
        <taxon>rosids</taxon>
        <taxon>malvids</taxon>
        <taxon>Brassicales</taxon>
        <taxon>Brassicaceae</taxon>
        <taxon>Camelineae</taxon>
        <taxon>Arabidopsis</taxon>
    </lineage>
</organism>
<feature type="domain" description="DC1" evidence="2">
    <location>
        <begin position="744"/>
        <end position="794"/>
    </location>
</feature>
<dbReference type="Proteomes" id="UP000694251">
    <property type="component" value="Chromosome 1"/>
</dbReference>
<feature type="domain" description="DC1" evidence="2">
    <location>
        <begin position="369"/>
        <end position="416"/>
    </location>
</feature>
<proteinExistence type="predicted"/>
<dbReference type="InterPro" id="IPR004146">
    <property type="entry name" value="DC1"/>
</dbReference>
<reference evidence="4 5" key="1">
    <citation type="submission" date="2020-12" db="EMBL/GenBank/DDBJ databases">
        <title>Concerted genomic and epigenomic changes stabilize Arabidopsis allopolyploids.</title>
        <authorList>
            <person name="Chen Z."/>
        </authorList>
    </citation>
    <scope>NUCLEOTIDE SEQUENCE [LARGE SCALE GENOMIC DNA]</scope>
    <source>
        <strain evidence="4">As9502</strain>
        <tissue evidence="4">Leaf</tissue>
    </source>
</reference>
<name>A0A8T2H8M9_ARASU</name>
<dbReference type="AlphaFoldDB" id="A0A8T2H8M9"/>
<evidence type="ECO:0000259" key="2">
    <source>
        <dbReference type="Pfam" id="PF03107"/>
    </source>
</evidence>
<evidence type="ECO:0000256" key="1">
    <source>
        <dbReference type="ARBA" id="ARBA00022737"/>
    </source>
</evidence>
<dbReference type="OrthoDB" id="1884766at2759"/>
<dbReference type="EMBL" id="JAEFBJ010000001">
    <property type="protein sequence ID" value="KAG7656178.1"/>
    <property type="molecule type" value="Genomic_DNA"/>
</dbReference>
<feature type="domain" description="DC1" evidence="2">
    <location>
        <begin position="428"/>
        <end position="471"/>
    </location>
</feature>
<protein>
    <submittedName>
        <fullName evidence="4">DC1</fullName>
    </submittedName>
</protein>
<dbReference type="Pfam" id="PF03107">
    <property type="entry name" value="C1_2"/>
    <property type="match status" value="6"/>
</dbReference>
<feature type="domain" description="DC1-like C-terminal" evidence="3">
    <location>
        <begin position="815"/>
        <end position="854"/>
    </location>
</feature>
<keyword evidence="1" id="KW-0677">Repeat</keyword>
<dbReference type="PANTHER" id="PTHR32410:SF153">
    <property type="entry name" value="CHP-RICH ZINC FINGER PROTEIN-LIKE-RELATED"/>
    <property type="match status" value="1"/>
</dbReference>
<feature type="domain" description="DC1" evidence="2">
    <location>
        <begin position="566"/>
        <end position="616"/>
    </location>
</feature>
<evidence type="ECO:0000259" key="3">
    <source>
        <dbReference type="Pfam" id="PF22926"/>
    </source>
</evidence>
<dbReference type="InterPro" id="IPR054483">
    <property type="entry name" value="DC1-like_CT"/>
</dbReference>
<keyword evidence="5" id="KW-1185">Reference proteome</keyword>
<feature type="domain" description="DC1" evidence="2">
    <location>
        <begin position="482"/>
        <end position="529"/>
    </location>
</feature>
<sequence length="863" mass="99339">MDSDSESELMSVISQLIYVISIDNETKWEKKSKFASIFIQLFSLVSSMDLDSQPKPESKFISLIKQVISVGNSNSDSDPDSWVVPMVTEMISLISSVESGPYPNPESEPDFMLLTGVVLSYLKYVRSEQLAESELKSLVTQIIYLVETTYSEPPELKLVSLIKRLMPLNMQRSVFQSHSERLMTLIYEIIHHVCFAGLDSLPKPESKLMSVTIQTISFFNSIDLDSQPKPLKKLISIFSNLHLCIIDDSYPEMDLGADFDFMSLVEEILSLDPEPELISLILQITSLVFFVDTKWENLISLCPSVQVKWKEGKLSVRTKYKRGGKLECIPSNWKRISVTKRDATHFLCRGCKGKNHKEYKQAPVEIKHPLHPKHSLHLVFLEESSRTRNCYCCYKHLEEIFYYCSACDFAIRFACVQNTPDLYVDHPKWHRHTLALFPTQTPFTCSVCALTHSECPLYVCPPCDFAVHQRCFHLPRVIRISRHPHRIFFITSFDQGDWYCGVCRRRIHNDYGGYSCIKDGCLYAVHSRCGTQSNVWDGKELEGEPEEVEEEVEPYVRIRDGVIQHFCHQHHQLRLDENADRNYNENKFCQVCITPIYFGNIYSCMQCDYILHQICANLPRKMHQPIHPHLLTLVNYDGVVKDIDNACSACPWICTTGFFYECSEERCKFKLNVQCTAISEPLLSINHIHPLFLTSKPGEYRKCNLCGGKSARHTSTNETFNCIEECHFSLCFGCATLPQTVRYKHDKHMLTLSYGDEKSIMTYWCEACEGKIDPKVGFYMCDEYCCITLHITCMLGEDLYIKPGSSFIYHRTEVHALSNNHHMSRPICSSCEKRCSQKIVFKNFGFIVCSLSCIPWGELPRTF</sequence>
<dbReference type="InterPro" id="IPR053192">
    <property type="entry name" value="Vacuole_Formation_Reg"/>
</dbReference>
<comment type="caution">
    <text evidence="4">The sequence shown here is derived from an EMBL/GenBank/DDBJ whole genome shotgun (WGS) entry which is preliminary data.</text>
</comment>
<evidence type="ECO:0000313" key="4">
    <source>
        <dbReference type="EMBL" id="KAG7656178.1"/>
    </source>
</evidence>
<dbReference type="Pfam" id="PF22926">
    <property type="entry name" value="C1-like_CT"/>
    <property type="match status" value="1"/>
</dbReference>
<gene>
    <name evidence="4" type="ORF">ISN44_As01g031820</name>
</gene>
<dbReference type="PANTHER" id="PTHR32410">
    <property type="entry name" value="CYSTEINE/HISTIDINE-RICH C1 DOMAIN FAMILY PROTEIN"/>
    <property type="match status" value="1"/>
</dbReference>
<feature type="domain" description="DC1" evidence="2">
    <location>
        <begin position="625"/>
        <end position="675"/>
    </location>
</feature>